<gene>
    <name evidence="1" type="ORF">GCM10008967_32150</name>
</gene>
<accession>A0ABN0WJ34</accession>
<dbReference type="EMBL" id="BAAADJ010000057">
    <property type="protein sequence ID" value="GAA0339413.1"/>
    <property type="molecule type" value="Genomic_DNA"/>
</dbReference>
<sequence>MSKMKQLLKENFVKPLKGSITFPPMYFPYPKDELYILRFVELLVEHQDLFDEHNFYWLGVSSSDNENAKLLMNQSGISMRGLEIDPFVYMRFKQKWHDFVYTVWDLKMIKFLKDFEKEIGSLTEDFLIELDSTRDDGFIVDVYIFVDKNGRWSYGSFECLIP</sequence>
<name>A0ABN0WJ34_9BACI</name>
<reference evidence="1 2" key="1">
    <citation type="journal article" date="2019" name="Int. J. Syst. Evol. Microbiol.">
        <title>The Global Catalogue of Microorganisms (GCM) 10K type strain sequencing project: providing services to taxonomists for standard genome sequencing and annotation.</title>
        <authorList>
            <consortium name="The Broad Institute Genomics Platform"/>
            <consortium name="The Broad Institute Genome Sequencing Center for Infectious Disease"/>
            <person name="Wu L."/>
            <person name="Ma J."/>
        </authorList>
    </citation>
    <scope>NUCLEOTIDE SEQUENCE [LARGE SCALE GENOMIC DNA]</scope>
    <source>
        <strain evidence="1 2">JCM 9731</strain>
    </source>
</reference>
<evidence type="ECO:0000313" key="1">
    <source>
        <dbReference type="EMBL" id="GAA0339413.1"/>
    </source>
</evidence>
<protein>
    <submittedName>
        <fullName evidence="1">Uncharacterized protein</fullName>
    </submittedName>
</protein>
<keyword evidence="2" id="KW-1185">Reference proteome</keyword>
<proteinExistence type="predicted"/>
<comment type="caution">
    <text evidence="1">The sequence shown here is derived from an EMBL/GenBank/DDBJ whole genome shotgun (WGS) entry which is preliminary data.</text>
</comment>
<evidence type="ECO:0000313" key="2">
    <source>
        <dbReference type="Proteomes" id="UP001500782"/>
    </source>
</evidence>
<dbReference type="Proteomes" id="UP001500782">
    <property type="component" value="Unassembled WGS sequence"/>
</dbReference>
<organism evidence="1 2">
    <name type="scientific">Bacillus carboniphilus</name>
    <dbReference type="NCBI Taxonomy" id="86663"/>
    <lineage>
        <taxon>Bacteria</taxon>
        <taxon>Bacillati</taxon>
        <taxon>Bacillota</taxon>
        <taxon>Bacilli</taxon>
        <taxon>Bacillales</taxon>
        <taxon>Bacillaceae</taxon>
        <taxon>Bacillus</taxon>
    </lineage>
</organism>